<evidence type="ECO:0000313" key="6">
    <source>
        <dbReference type="EMBL" id="GGK07072.1"/>
    </source>
</evidence>
<reference evidence="6" key="2">
    <citation type="submission" date="2020-09" db="EMBL/GenBank/DDBJ databases">
        <authorList>
            <person name="Sun Q."/>
            <person name="Ohkuma M."/>
        </authorList>
    </citation>
    <scope>NUCLEOTIDE SEQUENCE</scope>
    <source>
        <strain evidence="6">JCM 3090</strain>
    </source>
</reference>
<gene>
    <name evidence="6" type="ORF">GCM10010123_41090</name>
</gene>
<dbReference type="InterPro" id="IPR001638">
    <property type="entry name" value="Solute-binding_3/MltF_N"/>
</dbReference>
<evidence type="ECO:0000256" key="2">
    <source>
        <dbReference type="ARBA" id="ARBA00022448"/>
    </source>
</evidence>
<evidence type="ECO:0000259" key="5">
    <source>
        <dbReference type="SMART" id="SM00062"/>
    </source>
</evidence>
<dbReference type="EMBL" id="BMQB01000011">
    <property type="protein sequence ID" value="GGK07072.1"/>
    <property type="molecule type" value="Genomic_DNA"/>
</dbReference>
<evidence type="ECO:0000256" key="3">
    <source>
        <dbReference type="ARBA" id="ARBA00022729"/>
    </source>
</evidence>
<dbReference type="Proteomes" id="UP000649739">
    <property type="component" value="Unassembled WGS sequence"/>
</dbReference>
<protein>
    <recommendedName>
        <fullName evidence="5">Solute-binding protein family 3/N-terminal domain-containing protein</fullName>
    </recommendedName>
</protein>
<feature type="chain" id="PRO_5035288524" description="Solute-binding protein family 3/N-terminal domain-containing protein" evidence="4">
    <location>
        <begin position="25"/>
        <end position="309"/>
    </location>
</feature>
<dbReference type="SUPFAM" id="SSF53850">
    <property type="entry name" value="Periplasmic binding protein-like II"/>
    <property type="match status" value="1"/>
</dbReference>
<dbReference type="PROSITE" id="PS51257">
    <property type="entry name" value="PROKAR_LIPOPROTEIN"/>
    <property type="match status" value="1"/>
</dbReference>
<feature type="signal peptide" evidence="4">
    <location>
        <begin position="1"/>
        <end position="24"/>
    </location>
</feature>
<dbReference type="PANTHER" id="PTHR30085:SF6">
    <property type="entry name" value="ABC TRANSPORTER GLUTAMINE-BINDING PROTEIN GLNH"/>
    <property type="match status" value="1"/>
</dbReference>
<dbReference type="PANTHER" id="PTHR30085">
    <property type="entry name" value="AMINO ACID ABC TRANSPORTER PERMEASE"/>
    <property type="match status" value="1"/>
</dbReference>
<evidence type="ECO:0000313" key="7">
    <source>
        <dbReference type="Proteomes" id="UP000649739"/>
    </source>
</evidence>
<dbReference type="InterPro" id="IPR051455">
    <property type="entry name" value="Bact_solute-bind_prot3"/>
</dbReference>
<name>A0A8J3BA79_9ACTN</name>
<organism evidence="6 7">
    <name type="scientific">Pilimelia anulata</name>
    <dbReference type="NCBI Taxonomy" id="53371"/>
    <lineage>
        <taxon>Bacteria</taxon>
        <taxon>Bacillati</taxon>
        <taxon>Actinomycetota</taxon>
        <taxon>Actinomycetes</taxon>
        <taxon>Micromonosporales</taxon>
        <taxon>Micromonosporaceae</taxon>
        <taxon>Pilimelia</taxon>
    </lineage>
</organism>
<feature type="domain" description="Solute-binding protein family 3/N-terminal" evidence="5">
    <location>
        <begin position="44"/>
        <end position="277"/>
    </location>
</feature>
<dbReference type="GO" id="GO:0030288">
    <property type="term" value="C:outer membrane-bounded periplasmic space"/>
    <property type="evidence" value="ECO:0007669"/>
    <property type="project" value="TreeGrafter"/>
</dbReference>
<comment type="similarity">
    <text evidence="1">Belongs to the bacterial solute-binding protein 3 family.</text>
</comment>
<keyword evidence="2" id="KW-0813">Transport</keyword>
<sequence length="309" mass="32683">MRRQFGRTVAALAVAATAACTGSATPGATPTPGASGSPAPTPGALVVGVKVDQYGTGFLDTANYRYSGLDVEVAQHVAHRALHTEAVHYLPVSSHTREAALRSGAVRYFAATYTMTAERSANLDLAGPYLITSQGVMVARTGPRIAKPTDLNGRRVCVIGAKPNANPGGTDRSLAESELLKAAPRAIPVRKGSYHVCLGSLRRGETDAFSTDAAILYGYADLKANADLRVISGLELASQIMYGLAFRKEDRELCLAAAGALKELIHSGTWDNHFKNTLPAYAKAVPMYQTTLRPSAEMIDQQSCHTPAV</sequence>
<dbReference type="RefSeq" id="WP_189171844.1">
    <property type="nucleotide sequence ID" value="NZ_BMQB01000011.1"/>
</dbReference>
<keyword evidence="7" id="KW-1185">Reference proteome</keyword>
<dbReference type="GO" id="GO:0005576">
    <property type="term" value="C:extracellular region"/>
    <property type="evidence" value="ECO:0007669"/>
    <property type="project" value="TreeGrafter"/>
</dbReference>
<reference evidence="6" key="1">
    <citation type="journal article" date="2014" name="Int. J. Syst. Evol. Microbiol.">
        <title>Complete genome sequence of Corynebacterium casei LMG S-19264T (=DSM 44701T), isolated from a smear-ripened cheese.</title>
        <authorList>
            <consortium name="US DOE Joint Genome Institute (JGI-PGF)"/>
            <person name="Walter F."/>
            <person name="Albersmeier A."/>
            <person name="Kalinowski J."/>
            <person name="Ruckert C."/>
        </authorList>
    </citation>
    <scope>NUCLEOTIDE SEQUENCE</scope>
    <source>
        <strain evidence="6">JCM 3090</strain>
    </source>
</reference>
<dbReference type="Gene3D" id="3.40.190.10">
    <property type="entry name" value="Periplasmic binding protein-like II"/>
    <property type="match status" value="2"/>
</dbReference>
<evidence type="ECO:0000256" key="1">
    <source>
        <dbReference type="ARBA" id="ARBA00010333"/>
    </source>
</evidence>
<evidence type="ECO:0000256" key="4">
    <source>
        <dbReference type="SAM" id="SignalP"/>
    </source>
</evidence>
<comment type="caution">
    <text evidence="6">The sequence shown here is derived from an EMBL/GenBank/DDBJ whole genome shotgun (WGS) entry which is preliminary data.</text>
</comment>
<proteinExistence type="inferred from homology"/>
<keyword evidence="3 4" id="KW-0732">Signal</keyword>
<accession>A0A8J3BA79</accession>
<dbReference type="SMART" id="SM00062">
    <property type="entry name" value="PBPb"/>
    <property type="match status" value="1"/>
</dbReference>
<dbReference type="Pfam" id="PF00497">
    <property type="entry name" value="SBP_bac_3"/>
    <property type="match status" value="1"/>
</dbReference>
<dbReference type="GO" id="GO:0006865">
    <property type="term" value="P:amino acid transport"/>
    <property type="evidence" value="ECO:0007669"/>
    <property type="project" value="TreeGrafter"/>
</dbReference>
<dbReference type="AlphaFoldDB" id="A0A8J3BA79"/>